<evidence type="ECO:0000313" key="1">
    <source>
        <dbReference type="EnsemblPlants" id="MELO3C035027.2.1"/>
    </source>
</evidence>
<protein>
    <submittedName>
        <fullName evidence="1">Uncharacterized protein</fullName>
    </submittedName>
</protein>
<name>A0A9I9EKI3_CUCME</name>
<accession>A0A9I9EKI3</accession>
<sequence length="122" mass="14394">MLSKSQGITGFSSFKSVVREHDSEGRDVERFCRNYYGNGKPNPDVKGSKWEAKGQRRSITDLVVSNLDYHSITLIYLLQLLLPKFIMKKDLVYKVVRVLENYRLVEREIWVRVKEIEEKVER</sequence>
<proteinExistence type="predicted"/>
<dbReference type="Gramene" id="MELO3C035027.2.1">
    <property type="protein sequence ID" value="MELO3C035027.2.1"/>
    <property type="gene ID" value="MELO3C035027.2"/>
</dbReference>
<dbReference type="EnsemblPlants" id="MELO3C035027.2.1">
    <property type="protein sequence ID" value="MELO3C035027.2.1"/>
    <property type="gene ID" value="MELO3C035027.2"/>
</dbReference>
<dbReference type="AlphaFoldDB" id="A0A9I9EKI3"/>
<organism evidence="1">
    <name type="scientific">Cucumis melo</name>
    <name type="common">Muskmelon</name>
    <dbReference type="NCBI Taxonomy" id="3656"/>
    <lineage>
        <taxon>Eukaryota</taxon>
        <taxon>Viridiplantae</taxon>
        <taxon>Streptophyta</taxon>
        <taxon>Embryophyta</taxon>
        <taxon>Tracheophyta</taxon>
        <taxon>Spermatophyta</taxon>
        <taxon>Magnoliopsida</taxon>
        <taxon>eudicotyledons</taxon>
        <taxon>Gunneridae</taxon>
        <taxon>Pentapetalae</taxon>
        <taxon>rosids</taxon>
        <taxon>fabids</taxon>
        <taxon>Cucurbitales</taxon>
        <taxon>Cucurbitaceae</taxon>
        <taxon>Benincaseae</taxon>
        <taxon>Cucumis</taxon>
    </lineage>
</organism>
<reference evidence="1" key="1">
    <citation type="submission" date="2023-03" db="UniProtKB">
        <authorList>
            <consortium name="EnsemblPlants"/>
        </authorList>
    </citation>
    <scope>IDENTIFICATION</scope>
</reference>